<organism evidence="5 6">
    <name type="scientific">Prolemur simus</name>
    <name type="common">Greater bamboo lemur</name>
    <name type="synonym">Hapalemur simus</name>
    <dbReference type="NCBI Taxonomy" id="1328070"/>
    <lineage>
        <taxon>Eukaryota</taxon>
        <taxon>Metazoa</taxon>
        <taxon>Chordata</taxon>
        <taxon>Craniata</taxon>
        <taxon>Vertebrata</taxon>
        <taxon>Euteleostomi</taxon>
        <taxon>Mammalia</taxon>
        <taxon>Eutheria</taxon>
        <taxon>Euarchontoglires</taxon>
        <taxon>Primates</taxon>
        <taxon>Strepsirrhini</taxon>
        <taxon>Lemuriformes</taxon>
        <taxon>Lemuridae</taxon>
        <taxon>Prolemur</taxon>
    </lineage>
</organism>
<dbReference type="InterPro" id="IPR006703">
    <property type="entry name" value="G_AIG1"/>
</dbReference>
<dbReference type="PANTHER" id="PTHR10903">
    <property type="entry name" value="GTPASE, IMAP FAMILY MEMBER-RELATED"/>
    <property type="match status" value="1"/>
</dbReference>
<dbReference type="SUPFAM" id="SSF52540">
    <property type="entry name" value="P-loop containing nucleoside triphosphate hydrolases"/>
    <property type="match status" value="1"/>
</dbReference>
<dbReference type="InterPro" id="IPR045058">
    <property type="entry name" value="GIMA/IAN/Toc"/>
</dbReference>
<dbReference type="Proteomes" id="UP000694414">
    <property type="component" value="Unplaced"/>
</dbReference>
<dbReference type="InterPro" id="IPR027417">
    <property type="entry name" value="P-loop_NTPase"/>
</dbReference>
<proteinExistence type="inferred from homology"/>
<dbReference type="PROSITE" id="PS51720">
    <property type="entry name" value="G_AIG1"/>
    <property type="match status" value="1"/>
</dbReference>
<dbReference type="Ensembl" id="ENSPSMT00000024090.1">
    <property type="protein sequence ID" value="ENSPSMP00000020765.1"/>
    <property type="gene ID" value="ENSPSMG00000014694.1"/>
</dbReference>
<dbReference type="Pfam" id="PF04548">
    <property type="entry name" value="AIG1"/>
    <property type="match status" value="1"/>
</dbReference>
<keyword evidence="6" id="KW-1185">Reference proteome</keyword>
<dbReference type="GeneTree" id="ENSGT00940000154844"/>
<evidence type="ECO:0000259" key="4">
    <source>
        <dbReference type="PROSITE" id="PS51720"/>
    </source>
</evidence>
<comment type="similarity">
    <text evidence="1">Belongs to the TRAFAC class TrmE-Era-EngA-EngB-Septin-like GTPase superfamily. AIG1/Toc34/Toc159-like paraseptin GTPase family. IAN subfamily.</text>
</comment>
<protein>
    <recommendedName>
        <fullName evidence="4">AIG1-type G domain-containing protein</fullName>
    </recommendedName>
</protein>
<dbReference type="PANTHER" id="PTHR10903:SF69">
    <property type="entry name" value="GTPASE IMAP FAMILY MEMBER 5"/>
    <property type="match status" value="1"/>
</dbReference>
<evidence type="ECO:0000256" key="3">
    <source>
        <dbReference type="ARBA" id="ARBA00023134"/>
    </source>
</evidence>
<evidence type="ECO:0000313" key="6">
    <source>
        <dbReference type="Proteomes" id="UP000694414"/>
    </source>
</evidence>
<evidence type="ECO:0000313" key="5">
    <source>
        <dbReference type="Ensembl" id="ENSPSMP00000020765.1"/>
    </source>
</evidence>
<keyword evidence="3" id="KW-0342">GTP-binding</keyword>
<reference evidence="5" key="1">
    <citation type="submission" date="2025-08" db="UniProtKB">
        <authorList>
            <consortium name="Ensembl"/>
        </authorList>
    </citation>
    <scope>IDENTIFICATION</scope>
</reference>
<sequence length="97" mass="10449">MEGPQKSRYGTIAEDNRFATSPSLRIILVGKTGCGKSATGNSILCQPVFESRLAAQPVTRTCQAETGTWNGRNILVVDTPSIFEAKAQAQETYKDIG</sequence>
<reference evidence="5" key="2">
    <citation type="submission" date="2025-09" db="UniProtKB">
        <authorList>
            <consortium name="Ensembl"/>
        </authorList>
    </citation>
    <scope>IDENTIFICATION</scope>
</reference>
<accession>A0A8C9DMY8</accession>
<dbReference type="Gene3D" id="3.40.50.300">
    <property type="entry name" value="P-loop containing nucleotide triphosphate hydrolases"/>
    <property type="match status" value="1"/>
</dbReference>
<evidence type="ECO:0000256" key="2">
    <source>
        <dbReference type="ARBA" id="ARBA00022741"/>
    </source>
</evidence>
<dbReference type="AlphaFoldDB" id="A0A8C9DMY8"/>
<name>A0A8C9DMY8_PROSS</name>
<feature type="domain" description="AIG1-type G" evidence="4">
    <location>
        <begin position="21"/>
        <end position="97"/>
    </location>
</feature>
<evidence type="ECO:0000256" key="1">
    <source>
        <dbReference type="ARBA" id="ARBA00008535"/>
    </source>
</evidence>
<keyword evidence="2" id="KW-0547">Nucleotide-binding</keyword>
<dbReference type="GO" id="GO:0005525">
    <property type="term" value="F:GTP binding"/>
    <property type="evidence" value="ECO:0007669"/>
    <property type="project" value="UniProtKB-KW"/>
</dbReference>